<comment type="similarity">
    <text evidence="6">Belongs to the NAD kinase family.</text>
</comment>
<comment type="cofactor">
    <cofactor evidence="6">
        <name>a divalent metal cation</name>
        <dbReference type="ChEBI" id="CHEBI:60240"/>
    </cofactor>
</comment>
<dbReference type="GO" id="GO:0019674">
    <property type="term" value="P:NAD+ metabolic process"/>
    <property type="evidence" value="ECO:0007669"/>
    <property type="project" value="InterPro"/>
</dbReference>
<dbReference type="EMBL" id="CP002400">
    <property type="protein sequence ID" value="ADU26767.1"/>
    <property type="molecule type" value="Genomic_DNA"/>
</dbReference>
<evidence type="ECO:0000256" key="4">
    <source>
        <dbReference type="ARBA" id="ARBA00023027"/>
    </source>
</evidence>
<sequence>MKFGVVPSAEKDKGFVYTTEVCRRLLQLRVTVLMPTFTAAQMRLDGLVFLEIDEIYNSADLIIVLGGDGTILHAAKLAAVRQLPVLGINVGRLGFMAGLELNELDRLSRLVQGDYELDSRMMLAVHVSGVPVSYALNDVVITKGAVSRLIDIRLNCNRRLVGNYRADGLIVFTPTGSTAYSLSAGGPVIDPEFESIGVTPICPHSLISRTILFSPDAEICMFPEQLEEREAYLLLDGKQVMRLESGMQVRVVRSSRKTHLVRLKDISFYEVLNNKMNERSI</sequence>
<dbReference type="SUPFAM" id="SSF111331">
    <property type="entry name" value="NAD kinase/diacylglycerol kinase-like"/>
    <property type="match status" value="1"/>
</dbReference>
<dbReference type="InterPro" id="IPR016064">
    <property type="entry name" value="NAD/diacylglycerol_kinase_sf"/>
</dbReference>
<dbReference type="PANTHER" id="PTHR20275:SF0">
    <property type="entry name" value="NAD KINASE"/>
    <property type="match status" value="1"/>
</dbReference>
<accession>E6U5K8</accession>
<dbReference type="GO" id="GO:0005524">
    <property type="term" value="F:ATP binding"/>
    <property type="evidence" value="ECO:0007669"/>
    <property type="project" value="UniProtKB-KW"/>
</dbReference>
<feature type="binding site" evidence="6">
    <location>
        <position position="73"/>
    </location>
    <ligand>
        <name>NAD(+)</name>
        <dbReference type="ChEBI" id="CHEBI:57540"/>
    </ligand>
</feature>
<reference evidence="7 8" key="1">
    <citation type="submission" date="2010-12" db="EMBL/GenBank/DDBJ databases">
        <title>Complete sequence of Ethanoligenens harbinense YUAN-3.</title>
        <authorList>
            <person name="Lucas S."/>
            <person name="Copeland A."/>
            <person name="Lapidus A."/>
            <person name="Cheng J.-F."/>
            <person name="Bruce D."/>
            <person name="Goodwin L."/>
            <person name="Pitluck S."/>
            <person name="Chertkov O."/>
            <person name="Misra M."/>
            <person name="Detter J.C."/>
            <person name="Han C."/>
            <person name="Tapia R."/>
            <person name="Land M."/>
            <person name="Hauser L."/>
            <person name="Jeffries C."/>
            <person name="Kyrpides N."/>
            <person name="Ivanova N."/>
            <person name="Mikhailova N."/>
            <person name="Wang A."/>
            <person name="Mouttaki H."/>
            <person name="He Z."/>
            <person name="Zhou J."/>
            <person name="Hemme C.L."/>
            <person name="Woyke T."/>
        </authorList>
    </citation>
    <scope>NUCLEOTIDE SEQUENCE [LARGE SCALE GENOMIC DNA]</scope>
    <source>
        <strain evidence="8">DSM 18485 / JCM 12961 / CGMCC 1.5033 / YUAN-3</strain>
    </source>
</reference>
<dbReference type="HOGENOM" id="CLU_008831_0_0_9"/>
<dbReference type="EC" id="2.7.1.23" evidence="6"/>
<dbReference type="Gene3D" id="3.40.50.10330">
    <property type="entry name" value="Probable inorganic polyphosphate/atp-NAD kinase, domain 1"/>
    <property type="match status" value="1"/>
</dbReference>
<dbReference type="InterPro" id="IPR002504">
    <property type="entry name" value="NADK"/>
</dbReference>
<dbReference type="InterPro" id="IPR017437">
    <property type="entry name" value="ATP-NAD_kinase_PpnK-typ_C"/>
</dbReference>
<dbReference type="AlphaFoldDB" id="E6U5K8"/>
<keyword evidence="2 6" id="KW-0418">Kinase</keyword>
<feature type="binding site" evidence="6">
    <location>
        <begin position="68"/>
        <end position="69"/>
    </location>
    <ligand>
        <name>NAD(+)</name>
        <dbReference type="ChEBI" id="CHEBI:57540"/>
    </ligand>
</feature>
<keyword evidence="1 6" id="KW-0808">Transferase</keyword>
<feature type="binding site" evidence="6">
    <location>
        <position position="167"/>
    </location>
    <ligand>
        <name>NAD(+)</name>
        <dbReference type="ChEBI" id="CHEBI:57540"/>
    </ligand>
</feature>
<evidence type="ECO:0000313" key="7">
    <source>
        <dbReference type="EMBL" id="ADU26767.1"/>
    </source>
</evidence>
<proteinExistence type="inferred from homology"/>
<keyword evidence="3 6" id="KW-0521">NADP</keyword>
<feature type="binding site" evidence="6">
    <location>
        <position position="148"/>
    </location>
    <ligand>
        <name>NAD(+)</name>
        <dbReference type="ChEBI" id="CHEBI:57540"/>
    </ligand>
</feature>
<keyword evidence="8" id="KW-1185">Reference proteome</keyword>
<comment type="subcellular location">
    <subcellularLocation>
        <location evidence="6">Cytoplasm</location>
    </subcellularLocation>
</comment>
<evidence type="ECO:0000256" key="3">
    <source>
        <dbReference type="ARBA" id="ARBA00022857"/>
    </source>
</evidence>
<dbReference type="eggNOG" id="COG0061">
    <property type="taxonomic scope" value="Bacteria"/>
</dbReference>
<keyword evidence="6" id="KW-0963">Cytoplasm</keyword>
<evidence type="ECO:0000313" key="8">
    <source>
        <dbReference type="Proteomes" id="UP000001551"/>
    </source>
</evidence>
<evidence type="ECO:0000256" key="5">
    <source>
        <dbReference type="ARBA" id="ARBA00047925"/>
    </source>
</evidence>
<feature type="binding site" evidence="6">
    <location>
        <position position="165"/>
    </location>
    <ligand>
        <name>NAD(+)</name>
        <dbReference type="ChEBI" id="CHEBI:57540"/>
    </ligand>
</feature>
<keyword evidence="6" id="KW-0067">ATP-binding</keyword>
<dbReference type="GO" id="GO:0046872">
    <property type="term" value="F:metal ion binding"/>
    <property type="evidence" value="ECO:0007669"/>
    <property type="project" value="UniProtKB-UniRule"/>
</dbReference>
<dbReference type="InterPro" id="IPR017438">
    <property type="entry name" value="ATP-NAD_kinase_N"/>
</dbReference>
<dbReference type="STRING" id="663278.Ethha_1216"/>
<keyword evidence="4 6" id="KW-0520">NAD</keyword>
<keyword evidence="6" id="KW-0547">Nucleotide-binding</keyword>
<comment type="catalytic activity">
    <reaction evidence="5 6">
        <text>NAD(+) + ATP = ADP + NADP(+) + H(+)</text>
        <dbReference type="Rhea" id="RHEA:18629"/>
        <dbReference type="ChEBI" id="CHEBI:15378"/>
        <dbReference type="ChEBI" id="CHEBI:30616"/>
        <dbReference type="ChEBI" id="CHEBI:57540"/>
        <dbReference type="ChEBI" id="CHEBI:58349"/>
        <dbReference type="ChEBI" id="CHEBI:456216"/>
        <dbReference type="EC" id="2.7.1.23"/>
    </reaction>
</comment>
<protein>
    <recommendedName>
        <fullName evidence="6">NAD kinase</fullName>
        <ecNumber evidence="6">2.7.1.23</ecNumber>
    </recommendedName>
    <alternativeName>
        <fullName evidence="6">ATP-dependent NAD kinase</fullName>
    </alternativeName>
</protein>
<comment type="function">
    <text evidence="6">Involved in the regulation of the intracellular balance of NAD and NADP, and is a key enzyme in the biosynthesis of NADP. Catalyzes specifically the phosphorylation on 2'-hydroxyl of the adenosine moiety of NAD to yield NADP.</text>
</comment>
<dbReference type="PANTHER" id="PTHR20275">
    <property type="entry name" value="NAD KINASE"/>
    <property type="match status" value="1"/>
</dbReference>
<dbReference type="Pfam" id="PF01513">
    <property type="entry name" value="NAD_kinase"/>
    <property type="match status" value="1"/>
</dbReference>
<dbReference type="Proteomes" id="UP000001551">
    <property type="component" value="Chromosome"/>
</dbReference>
<name>E6U5K8_ETHHY</name>
<gene>
    <name evidence="6" type="primary">nadK</name>
    <name evidence="7" type="ordered locus">Ethha_1216</name>
</gene>
<dbReference type="KEGG" id="eha:Ethha_1216"/>
<dbReference type="HAMAP" id="MF_00361">
    <property type="entry name" value="NAD_kinase"/>
    <property type="match status" value="1"/>
</dbReference>
<evidence type="ECO:0000256" key="1">
    <source>
        <dbReference type="ARBA" id="ARBA00022679"/>
    </source>
</evidence>
<evidence type="ECO:0000256" key="2">
    <source>
        <dbReference type="ARBA" id="ARBA00022777"/>
    </source>
</evidence>
<feature type="binding site" evidence="6">
    <location>
        <begin position="137"/>
        <end position="138"/>
    </location>
    <ligand>
        <name>NAD(+)</name>
        <dbReference type="ChEBI" id="CHEBI:57540"/>
    </ligand>
</feature>
<dbReference type="Gene3D" id="2.60.200.30">
    <property type="entry name" value="Probable inorganic polyphosphate/atp-NAD kinase, domain 2"/>
    <property type="match status" value="1"/>
</dbReference>
<evidence type="ECO:0000256" key="6">
    <source>
        <dbReference type="HAMAP-Rule" id="MF_00361"/>
    </source>
</evidence>
<comment type="caution">
    <text evidence="6">Lacks conserved residue(s) required for the propagation of feature annotation.</text>
</comment>
<dbReference type="GO" id="GO:0005737">
    <property type="term" value="C:cytoplasm"/>
    <property type="evidence" value="ECO:0007669"/>
    <property type="project" value="UniProtKB-SubCell"/>
</dbReference>
<dbReference type="GO" id="GO:0051287">
    <property type="term" value="F:NAD binding"/>
    <property type="evidence" value="ECO:0007669"/>
    <property type="project" value="UniProtKB-ARBA"/>
</dbReference>
<dbReference type="GO" id="GO:0003951">
    <property type="term" value="F:NAD+ kinase activity"/>
    <property type="evidence" value="ECO:0007669"/>
    <property type="project" value="UniProtKB-UniRule"/>
</dbReference>
<dbReference type="Pfam" id="PF20143">
    <property type="entry name" value="NAD_kinase_C"/>
    <property type="match status" value="1"/>
</dbReference>
<organism evidence="7 8">
    <name type="scientific">Ethanoligenens harbinense (strain DSM 18485 / JCM 12961 / CGMCC 1.5033 / YUAN-3)</name>
    <dbReference type="NCBI Taxonomy" id="663278"/>
    <lineage>
        <taxon>Bacteria</taxon>
        <taxon>Bacillati</taxon>
        <taxon>Bacillota</taxon>
        <taxon>Clostridia</taxon>
        <taxon>Eubacteriales</taxon>
        <taxon>Oscillospiraceae</taxon>
        <taxon>Ethanoligenens</taxon>
    </lineage>
</organism>
<dbReference type="RefSeq" id="WP_013485128.1">
    <property type="nucleotide sequence ID" value="NC_014828.1"/>
</dbReference>
<feature type="active site" description="Proton acceptor" evidence="6">
    <location>
        <position position="68"/>
    </location>
</feature>
<dbReference type="GO" id="GO:0006741">
    <property type="term" value="P:NADP+ biosynthetic process"/>
    <property type="evidence" value="ECO:0007669"/>
    <property type="project" value="UniProtKB-UniRule"/>
</dbReference>
<feature type="binding site" evidence="6">
    <location>
        <begin position="178"/>
        <end position="183"/>
    </location>
    <ligand>
        <name>NAD(+)</name>
        <dbReference type="ChEBI" id="CHEBI:57540"/>
    </ligand>
</feature>